<evidence type="ECO:0000313" key="5">
    <source>
        <dbReference type="EMBL" id="MBO0344902.1"/>
    </source>
</evidence>
<dbReference type="InterPro" id="IPR036188">
    <property type="entry name" value="FAD/NAD-bd_sf"/>
</dbReference>
<dbReference type="Pfam" id="PF07992">
    <property type="entry name" value="Pyr_redox_2"/>
    <property type="match status" value="1"/>
</dbReference>
<protein>
    <recommendedName>
        <fullName evidence="1">Thioredoxin reductase</fullName>
    </recommendedName>
</protein>
<dbReference type="GO" id="GO:0016491">
    <property type="term" value="F:oxidoreductase activity"/>
    <property type="evidence" value="ECO:0007669"/>
    <property type="project" value="UniProtKB-KW"/>
</dbReference>
<gene>
    <name evidence="5" type="ORF">J0X15_06720</name>
</gene>
<dbReference type="PANTHER" id="PTHR48105">
    <property type="entry name" value="THIOREDOXIN REDUCTASE 1-RELATED-RELATED"/>
    <property type="match status" value="1"/>
</dbReference>
<dbReference type="AlphaFoldDB" id="A0A939J699"/>
<keyword evidence="3" id="KW-0560">Oxidoreductase</keyword>
<evidence type="ECO:0000313" key="6">
    <source>
        <dbReference type="Proteomes" id="UP000664779"/>
    </source>
</evidence>
<dbReference type="Gene3D" id="3.50.50.60">
    <property type="entry name" value="FAD/NAD(P)-binding domain"/>
    <property type="match status" value="2"/>
</dbReference>
<reference evidence="5" key="1">
    <citation type="submission" date="2021-03" db="EMBL/GenBank/DDBJ databases">
        <title>Roseibium sp. CAU 1637 isolated from Incheon.</title>
        <authorList>
            <person name="Kim W."/>
        </authorList>
    </citation>
    <scope>NUCLEOTIDE SEQUENCE</scope>
    <source>
        <strain evidence="5">CAU 1637</strain>
    </source>
</reference>
<dbReference type="InterPro" id="IPR023753">
    <property type="entry name" value="FAD/NAD-binding_dom"/>
</dbReference>
<evidence type="ECO:0000256" key="1">
    <source>
        <dbReference type="ARBA" id="ARBA00018719"/>
    </source>
</evidence>
<proteinExistence type="predicted"/>
<keyword evidence="6" id="KW-1185">Reference proteome</keyword>
<organism evidence="5 6">
    <name type="scientific">Roseibium limicola</name>
    <dbReference type="NCBI Taxonomy" id="2816037"/>
    <lineage>
        <taxon>Bacteria</taxon>
        <taxon>Pseudomonadati</taxon>
        <taxon>Pseudomonadota</taxon>
        <taxon>Alphaproteobacteria</taxon>
        <taxon>Hyphomicrobiales</taxon>
        <taxon>Stappiaceae</taxon>
        <taxon>Roseibium</taxon>
    </lineage>
</organism>
<evidence type="ECO:0000256" key="2">
    <source>
        <dbReference type="ARBA" id="ARBA00022630"/>
    </source>
</evidence>
<comment type="caution">
    <text evidence="5">The sequence shown here is derived from an EMBL/GenBank/DDBJ whole genome shotgun (WGS) entry which is preliminary data.</text>
</comment>
<dbReference type="EMBL" id="JAFLNF010000002">
    <property type="protein sequence ID" value="MBO0344902.1"/>
    <property type="molecule type" value="Genomic_DNA"/>
</dbReference>
<dbReference type="PRINTS" id="PR00469">
    <property type="entry name" value="PNDRDTASEII"/>
</dbReference>
<dbReference type="SUPFAM" id="SSF51905">
    <property type="entry name" value="FAD/NAD(P)-binding domain"/>
    <property type="match status" value="1"/>
</dbReference>
<dbReference type="InterPro" id="IPR050097">
    <property type="entry name" value="Ferredoxin-NADP_redctase_2"/>
</dbReference>
<dbReference type="Proteomes" id="UP000664779">
    <property type="component" value="Unassembled WGS sequence"/>
</dbReference>
<evidence type="ECO:0000256" key="3">
    <source>
        <dbReference type="ARBA" id="ARBA00023002"/>
    </source>
</evidence>
<name>A0A939J699_9HYPH</name>
<evidence type="ECO:0000259" key="4">
    <source>
        <dbReference type="Pfam" id="PF07992"/>
    </source>
</evidence>
<dbReference type="PRINTS" id="PR00368">
    <property type="entry name" value="FADPNR"/>
</dbReference>
<feature type="domain" description="FAD/NAD(P)-binding" evidence="4">
    <location>
        <begin position="8"/>
        <end position="289"/>
    </location>
</feature>
<dbReference type="RefSeq" id="WP_206939096.1">
    <property type="nucleotide sequence ID" value="NZ_JAFLNF010000002.1"/>
</dbReference>
<keyword evidence="2" id="KW-0285">Flavoprotein</keyword>
<accession>A0A939J699</accession>
<sequence>MSQTETKFDVVVIGGSFAGLSAAMQLARARRQVLVIDAGEPRNRFSPHSHGFFGMDGWAPADMLAQARSQLLTYPTVRFVEGTAVSASGKLDGFQVGLADNQAFTGRRLILASGVRDRLPDIAGIGDFWGKSVLHCPYCHGYEIRGERLGVLGRTAGSLHQARLVTDWGKVTFFREQGIAFDPIDLMALEQAGVTIEMSPIRKLVGANGQIEQVALEDGRRIELEALFIAPKSEISSPLTEALELETTEGMGGPGLVVNSLKETSVPGVFAAGDMVAGPQNATLASAAGVLAGVSAHQSLVF</sequence>